<evidence type="ECO:0000313" key="2">
    <source>
        <dbReference type="EMBL" id="NBL64206.1"/>
    </source>
</evidence>
<reference evidence="3" key="1">
    <citation type="submission" date="2020-01" db="EMBL/GenBank/DDBJ databases">
        <title>Sphingomonas sp. strain CSW-10.</title>
        <authorList>
            <person name="Chen W.-M."/>
        </authorList>
    </citation>
    <scope>NUCLEOTIDE SEQUENCE [LARGE SCALE GENOMIC DNA]</scope>
    <source>
        <strain evidence="3">NST-5</strain>
    </source>
</reference>
<dbReference type="Pfam" id="PF16267">
    <property type="entry name" value="DUF4920"/>
    <property type="match status" value="1"/>
</dbReference>
<keyword evidence="3" id="KW-1185">Reference proteome</keyword>
<sequence length="213" mass="23705">MKKTLFFAVALASFFACADKNKEANSPEEKIESVNDTISRTETDTVVWVKDHASTELKNEKEEDATELKVTASNDLKVDYASFGNKISKEKALTSQQMIDKYKSLKSGDTVSIKFKSKIKSVCKKKGCWMKLELPAANESFVRFKDYGFFVPLNADEGNHEAIVSGKAFLTETTVAELKHYAKDGGKSQAEIDKITQPKFTYAFLADGVLISK</sequence>
<dbReference type="PROSITE" id="PS51257">
    <property type="entry name" value="PROKAR_LIPOPROTEIN"/>
    <property type="match status" value="1"/>
</dbReference>
<proteinExistence type="predicted"/>
<accession>A0ABW9Z5T3</accession>
<dbReference type="InterPro" id="IPR032577">
    <property type="entry name" value="DUF4920"/>
</dbReference>
<organism evidence="2 3">
    <name type="scientific">Flavobacterium ichthyis</name>
    <dbReference type="NCBI Taxonomy" id="2698827"/>
    <lineage>
        <taxon>Bacteria</taxon>
        <taxon>Pseudomonadati</taxon>
        <taxon>Bacteroidota</taxon>
        <taxon>Flavobacteriia</taxon>
        <taxon>Flavobacteriales</taxon>
        <taxon>Flavobacteriaceae</taxon>
        <taxon>Flavobacterium</taxon>
    </lineage>
</organism>
<dbReference type="RefSeq" id="WP_166536033.1">
    <property type="nucleotide sequence ID" value="NZ_JAABLM010000003.1"/>
</dbReference>
<evidence type="ECO:0000313" key="3">
    <source>
        <dbReference type="Proteomes" id="UP000798602"/>
    </source>
</evidence>
<comment type="caution">
    <text evidence="2">The sequence shown here is derived from an EMBL/GenBank/DDBJ whole genome shotgun (WGS) entry which is preliminary data.</text>
</comment>
<keyword evidence="1" id="KW-0732">Signal</keyword>
<feature type="chain" id="PRO_5045971099" evidence="1">
    <location>
        <begin position="19"/>
        <end position="213"/>
    </location>
</feature>
<protein>
    <submittedName>
        <fullName evidence="2">DUF4920 domain-containing protein</fullName>
    </submittedName>
</protein>
<dbReference type="Proteomes" id="UP000798602">
    <property type="component" value="Unassembled WGS sequence"/>
</dbReference>
<feature type="signal peptide" evidence="1">
    <location>
        <begin position="1"/>
        <end position="18"/>
    </location>
</feature>
<dbReference type="EMBL" id="JAABLM010000003">
    <property type="protein sequence ID" value="NBL64206.1"/>
    <property type="molecule type" value="Genomic_DNA"/>
</dbReference>
<evidence type="ECO:0000256" key="1">
    <source>
        <dbReference type="SAM" id="SignalP"/>
    </source>
</evidence>
<gene>
    <name evidence="2" type="ORF">GV828_03205</name>
</gene>
<name>A0ABW9Z5T3_9FLAO</name>